<keyword evidence="1 3" id="KW-0456">Lyase</keyword>
<dbReference type="Gene3D" id="3.10.129.10">
    <property type="entry name" value="Hotdog Thioesterase"/>
    <property type="match status" value="1"/>
</dbReference>
<proteinExistence type="predicted"/>
<feature type="domain" description="MaoC-like" evidence="2">
    <location>
        <begin position="13"/>
        <end position="110"/>
    </location>
</feature>
<dbReference type="EC" id="4.2.1.55" evidence="3"/>
<dbReference type="CDD" id="cd03449">
    <property type="entry name" value="R_hydratase"/>
    <property type="match status" value="1"/>
</dbReference>
<dbReference type="PANTHER" id="PTHR43437">
    <property type="entry name" value="HYDROXYACYL-THIOESTER DEHYDRATASE TYPE 2, MITOCHONDRIAL-RELATED"/>
    <property type="match status" value="1"/>
</dbReference>
<organism evidence="3 4">
    <name type="scientific">Roseococcus suduntuyensis</name>
    <dbReference type="NCBI Taxonomy" id="455361"/>
    <lineage>
        <taxon>Bacteria</taxon>
        <taxon>Pseudomonadati</taxon>
        <taxon>Pseudomonadota</taxon>
        <taxon>Alphaproteobacteria</taxon>
        <taxon>Acetobacterales</taxon>
        <taxon>Roseomonadaceae</taxon>
        <taxon>Roseococcus</taxon>
    </lineage>
</organism>
<dbReference type="Pfam" id="PF01575">
    <property type="entry name" value="MaoC_dehydratas"/>
    <property type="match status" value="1"/>
</dbReference>
<keyword evidence="4" id="KW-1185">Reference proteome</keyword>
<accession>A0A840A9D5</accession>
<evidence type="ECO:0000259" key="2">
    <source>
        <dbReference type="Pfam" id="PF01575"/>
    </source>
</evidence>
<dbReference type="GO" id="GO:0006633">
    <property type="term" value="P:fatty acid biosynthetic process"/>
    <property type="evidence" value="ECO:0007669"/>
    <property type="project" value="TreeGrafter"/>
</dbReference>
<dbReference type="InterPro" id="IPR002539">
    <property type="entry name" value="MaoC-like_dom"/>
</dbReference>
<dbReference type="FunFam" id="3.10.129.10:FF:000042">
    <property type="entry name" value="MaoC domain protein dehydratase"/>
    <property type="match status" value="1"/>
</dbReference>
<dbReference type="AlphaFoldDB" id="A0A840A9D5"/>
<dbReference type="SUPFAM" id="SSF54637">
    <property type="entry name" value="Thioesterase/thiol ester dehydrase-isomerase"/>
    <property type="match status" value="1"/>
</dbReference>
<reference evidence="3 4" key="1">
    <citation type="submission" date="2020-08" db="EMBL/GenBank/DDBJ databases">
        <title>Genomic Encyclopedia of Type Strains, Phase IV (KMG-IV): sequencing the most valuable type-strain genomes for metagenomic binning, comparative biology and taxonomic classification.</title>
        <authorList>
            <person name="Goeker M."/>
        </authorList>
    </citation>
    <scope>NUCLEOTIDE SEQUENCE [LARGE SCALE GENOMIC DNA]</scope>
    <source>
        <strain evidence="3 4">DSM 19979</strain>
    </source>
</reference>
<dbReference type="PANTHER" id="PTHR43437:SF3">
    <property type="entry name" value="HYDROXYACYL-THIOESTER DEHYDRATASE TYPE 2, MITOCHONDRIAL"/>
    <property type="match status" value="1"/>
</dbReference>
<name>A0A840A9D5_9PROT</name>
<dbReference type="Proteomes" id="UP000553193">
    <property type="component" value="Unassembled WGS sequence"/>
</dbReference>
<comment type="caution">
    <text evidence="3">The sequence shown here is derived from an EMBL/GenBank/DDBJ whole genome shotgun (WGS) entry which is preliminary data.</text>
</comment>
<evidence type="ECO:0000313" key="4">
    <source>
        <dbReference type="Proteomes" id="UP000553193"/>
    </source>
</evidence>
<dbReference type="InterPro" id="IPR050965">
    <property type="entry name" value="UPF0336/Enoyl-CoA_hydratase"/>
</dbReference>
<dbReference type="RefSeq" id="WP_184382394.1">
    <property type="nucleotide sequence ID" value="NZ_JACIDJ010000001.1"/>
</dbReference>
<gene>
    <name evidence="3" type="ORF">GGQ83_000908</name>
</gene>
<sequence>MDGFAFEELSVGQTARFAKTITEADILMFAAVSGDTNPVHIDAEHAAGTMFKQRIAHGMLSAGLISAVLGTRLPGPGTIYMGQTLKFRAPVKIGDTVTAVVEVTALDPAKRRATLSTTCLVGGKPVIEGEATVMVPARG</sequence>
<protein>
    <submittedName>
        <fullName evidence="3">3-hydroxybutyryl-CoA dehydratase</fullName>
        <ecNumber evidence="3">4.2.1.55</ecNumber>
    </submittedName>
</protein>
<evidence type="ECO:0000313" key="3">
    <source>
        <dbReference type="EMBL" id="MBB3897482.1"/>
    </source>
</evidence>
<evidence type="ECO:0000256" key="1">
    <source>
        <dbReference type="ARBA" id="ARBA00023239"/>
    </source>
</evidence>
<dbReference type="InterPro" id="IPR029069">
    <property type="entry name" value="HotDog_dom_sf"/>
</dbReference>
<dbReference type="GO" id="GO:0019171">
    <property type="term" value="F:(3R)-hydroxyacyl-[acyl-carrier-protein] dehydratase activity"/>
    <property type="evidence" value="ECO:0007669"/>
    <property type="project" value="TreeGrafter"/>
</dbReference>
<dbReference type="EMBL" id="JACIDJ010000001">
    <property type="protein sequence ID" value="MBB3897482.1"/>
    <property type="molecule type" value="Genomic_DNA"/>
</dbReference>